<accession>A0ACB9CQJ7</accession>
<name>A0ACB9CQJ7_CICIN</name>
<organism evidence="1 2">
    <name type="scientific">Cichorium intybus</name>
    <name type="common">Chicory</name>
    <dbReference type="NCBI Taxonomy" id="13427"/>
    <lineage>
        <taxon>Eukaryota</taxon>
        <taxon>Viridiplantae</taxon>
        <taxon>Streptophyta</taxon>
        <taxon>Embryophyta</taxon>
        <taxon>Tracheophyta</taxon>
        <taxon>Spermatophyta</taxon>
        <taxon>Magnoliopsida</taxon>
        <taxon>eudicotyledons</taxon>
        <taxon>Gunneridae</taxon>
        <taxon>Pentapetalae</taxon>
        <taxon>asterids</taxon>
        <taxon>campanulids</taxon>
        <taxon>Asterales</taxon>
        <taxon>Asteraceae</taxon>
        <taxon>Cichorioideae</taxon>
        <taxon>Cichorieae</taxon>
        <taxon>Cichoriinae</taxon>
        <taxon>Cichorium</taxon>
    </lineage>
</organism>
<keyword evidence="2" id="KW-1185">Reference proteome</keyword>
<comment type="caution">
    <text evidence="1">The sequence shown here is derived from an EMBL/GenBank/DDBJ whole genome shotgun (WGS) entry which is preliminary data.</text>
</comment>
<gene>
    <name evidence="1" type="ORF">L2E82_26467</name>
</gene>
<evidence type="ECO:0000313" key="2">
    <source>
        <dbReference type="Proteomes" id="UP001055811"/>
    </source>
</evidence>
<dbReference type="Proteomes" id="UP001055811">
    <property type="component" value="Linkage Group LG05"/>
</dbReference>
<reference evidence="2" key="1">
    <citation type="journal article" date="2022" name="Mol. Ecol. Resour.">
        <title>The genomes of chicory, endive, great burdock and yacon provide insights into Asteraceae palaeo-polyploidization history and plant inulin production.</title>
        <authorList>
            <person name="Fan W."/>
            <person name="Wang S."/>
            <person name="Wang H."/>
            <person name="Wang A."/>
            <person name="Jiang F."/>
            <person name="Liu H."/>
            <person name="Zhao H."/>
            <person name="Xu D."/>
            <person name="Zhang Y."/>
        </authorList>
    </citation>
    <scope>NUCLEOTIDE SEQUENCE [LARGE SCALE GENOMIC DNA]</scope>
    <source>
        <strain evidence="2">cv. Punajuju</strain>
    </source>
</reference>
<protein>
    <submittedName>
        <fullName evidence="1">Uncharacterized protein</fullName>
    </submittedName>
</protein>
<proteinExistence type="predicted"/>
<reference evidence="1 2" key="2">
    <citation type="journal article" date="2022" name="Mol. Ecol. Resour.">
        <title>The genomes of chicory, endive, great burdock and yacon provide insights into Asteraceae paleo-polyploidization history and plant inulin production.</title>
        <authorList>
            <person name="Fan W."/>
            <person name="Wang S."/>
            <person name="Wang H."/>
            <person name="Wang A."/>
            <person name="Jiang F."/>
            <person name="Liu H."/>
            <person name="Zhao H."/>
            <person name="Xu D."/>
            <person name="Zhang Y."/>
        </authorList>
    </citation>
    <scope>NUCLEOTIDE SEQUENCE [LARGE SCALE GENOMIC DNA]</scope>
    <source>
        <strain evidence="2">cv. Punajuju</strain>
        <tissue evidence="1">Leaves</tissue>
    </source>
</reference>
<evidence type="ECO:0000313" key="1">
    <source>
        <dbReference type="EMBL" id="KAI3736589.1"/>
    </source>
</evidence>
<sequence>MPPMGAAQSAAKELLHSIIDSYIWLLLESKSSQHAPMNTPKSMVTEISGNPDSESSRDTGGYTIGFSMTVLQDEAKDRPVAVKGGEIIEYYLCTGRGQKLENEDLQPIQAVQITKFCNPLKINQETLKVE</sequence>
<dbReference type="EMBL" id="CM042013">
    <property type="protein sequence ID" value="KAI3736589.1"/>
    <property type="molecule type" value="Genomic_DNA"/>
</dbReference>